<organism evidence="1 2">
    <name type="scientific">Sipha flava</name>
    <name type="common">yellow sugarcane aphid</name>
    <dbReference type="NCBI Taxonomy" id="143950"/>
    <lineage>
        <taxon>Eukaryota</taxon>
        <taxon>Metazoa</taxon>
        <taxon>Ecdysozoa</taxon>
        <taxon>Arthropoda</taxon>
        <taxon>Hexapoda</taxon>
        <taxon>Insecta</taxon>
        <taxon>Pterygota</taxon>
        <taxon>Neoptera</taxon>
        <taxon>Paraneoptera</taxon>
        <taxon>Hemiptera</taxon>
        <taxon>Sternorrhyncha</taxon>
        <taxon>Aphidomorpha</taxon>
        <taxon>Aphidoidea</taxon>
        <taxon>Aphididae</taxon>
        <taxon>Sipha</taxon>
    </lineage>
</organism>
<evidence type="ECO:0000313" key="2">
    <source>
        <dbReference type="RefSeq" id="XP_025424256.1"/>
    </source>
</evidence>
<sequence length="361" mass="42133">MENRDMIMFRDIKALVDRTGCIEKRMEIIEETCGSEKYVNNLTVQNNSNKKVNELTFNNTILSNELDILRDKLTLVERRMRIIEESNTETITYQDEKYKRLVEKLNAFIDIFSKTPTISDNSIQLSSDIQPIYVKEFNYKIDKLQKSIDTIMNENKLLVQSNNNIVKKMNILDSKLVETQSIGRKTFVHKNNFKTLKYNFNKFKNLYNDLDVIDRLQAIEKNIHNEKPEKLIRKYNKLKMRLCLIENEINTNSHQYLQNMILMSTANMVRDNTNSMANVLYERNSQKVLSPIPALPLEPQEMIQEIKDVDEIVDNNISKEISITINQKENLLSSSNSNENISIYIPSPPPLPPPPTIFSFV</sequence>
<dbReference type="AlphaFoldDB" id="A0A8B8GNS9"/>
<proteinExistence type="predicted"/>
<dbReference type="Proteomes" id="UP000694846">
    <property type="component" value="Unplaced"/>
</dbReference>
<protein>
    <submittedName>
        <fullName evidence="2">Uncharacterized protein LOC112693414</fullName>
    </submittedName>
</protein>
<dbReference type="RefSeq" id="XP_025424256.1">
    <property type="nucleotide sequence ID" value="XM_025568471.1"/>
</dbReference>
<keyword evidence="1" id="KW-1185">Reference proteome</keyword>
<dbReference type="GeneID" id="112693414"/>
<dbReference type="OrthoDB" id="6648270at2759"/>
<name>A0A8B8GNS9_9HEMI</name>
<reference evidence="2" key="1">
    <citation type="submission" date="2025-08" db="UniProtKB">
        <authorList>
            <consortium name="RefSeq"/>
        </authorList>
    </citation>
    <scope>IDENTIFICATION</scope>
    <source>
        <tissue evidence="2">Whole body</tissue>
    </source>
</reference>
<gene>
    <name evidence="2" type="primary">LOC112693414</name>
</gene>
<accession>A0A8B8GNS9</accession>
<evidence type="ECO:0000313" key="1">
    <source>
        <dbReference type="Proteomes" id="UP000694846"/>
    </source>
</evidence>